<feature type="transmembrane region" description="Helical" evidence="1">
    <location>
        <begin position="9"/>
        <end position="26"/>
    </location>
</feature>
<feature type="transmembrane region" description="Helical" evidence="1">
    <location>
        <begin position="32"/>
        <end position="49"/>
    </location>
</feature>
<evidence type="ECO:0000313" key="3">
    <source>
        <dbReference type="Proteomes" id="UP000248840"/>
    </source>
</evidence>
<evidence type="ECO:0000256" key="1">
    <source>
        <dbReference type="SAM" id="Phobius"/>
    </source>
</evidence>
<dbReference type="RefSeq" id="WP_112112254.1">
    <property type="nucleotide sequence ID" value="NZ_QLSZ01000002.1"/>
</dbReference>
<accession>A0A328YKN6</accession>
<keyword evidence="3" id="KW-1185">Reference proteome</keyword>
<name>A0A328YKN6_9FLAO</name>
<dbReference type="EMBL" id="QLSZ01000002">
    <property type="protein sequence ID" value="RAR74100.1"/>
    <property type="molecule type" value="Genomic_DNA"/>
</dbReference>
<dbReference type="Proteomes" id="UP000248840">
    <property type="component" value="Unassembled WGS sequence"/>
</dbReference>
<reference evidence="2 3" key="1">
    <citation type="submission" date="2018-06" db="EMBL/GenBank/DDBJ databases">
        <title>Genomic Encyclopedia of Archaeal and Bacterial Type Strains, Phase II (KMG-II): from individual species to whole genera.</title>
        <authorList>
            <person name="Goeker M."/>
        </authorList>
    </citation>
    <scope>NUCLEOTIDE SEQUENCE [LARGE SCALE GENOMIC DNA]</scope>
    <source>
        <strain evidence="2 3">DSM 25663</strain>
    </source>
</reference>
<keyword evidence="1" id="KW-0472">Membrane</keyword>
<dbReference type="AlphaFoldDB" id="A0A328YKN6"/>
<gene>
    <name evidence="2" type="ORF">CLV55_10228</name>
</gene>
<comment type="caution">
    <text evidence="2">The sequence shown here is derived from an EMBL/GenBank/DDBJ whole genome shotgun (WGS) entry which is preliminary data.</text>
</comment>
<protein>
    <submittedName>
        <fullName evidence="2">Uncharacterized protein</fullName>
    </submittedName>
</protein>
<keyword evidence="1" id="KW-1133">Transmembrane helix</keyword>
<keyword evidence="1" id="KW-0812">Transmembrane</keyword>
<proteinExistence type="predicted"/>
<organism evidence="2 3">
    <name type="scientific">Flavobacterium aciduliphilum</name>
    <dbReference type="NCBI Taxonomy" id="1101402"/>
    <lineage>
        <taxon>Bacteria</taxon>
        <taxon>Pseudomonadati</taxon>
        <taxon>Bacteroidota</taxon>
        <taxon>Flavobacteriia</taxon>
        <taxon>Flavobacteriales</taxon>
        <taxon>Flavobacteriaceae</taxon>
        <taxon>Flavobacterium</taxon>
    </lineage>
</organism>
<evidence type="ECO:0000313" key="2">
    <source>
        <dbReference type="EMBL" id="RAR74100.1"/>
    </source>
</evidence>
<sequence length="66" mass="7904">MKYLNITKYLYLIIGIIMIIDAITKWNDKEKPWLSVILAGLAIFTFFFRDRFAKKFAERDKKNQSN</sequence>